<organism evidence="2 3">
    <name type="scientific">Phakopsora pachyrhizi</name>
    <name type="common">Asian soybean rust disease fungus</name>
    <dbReference type="NCBI Taxonomy" id="170000"/>
    <lineage>
        <taxon>Eukaryota</taxon>
        <taxon>Fungi</taxon>
        <taxon>Dikarya</taxon>
        <taxon>Basidiomycota</taxon>
        <taxon>Pucciniomycotina</taxon>
        <taxon>Pucciniomycetes</taxon>
        <taxon>Pucciniales</taxon>
        <taxon>Phakopsoraceae</taxon>
        <taxon>Phakopsora</taxon>
    </lineage>
</organism>
<keyword evidence="2" id="KW-0413">Isomerase</keyword>
<dbReference type="Proteomes" id="UP001153365">
    <property type="component" value="Unassembled WGS sequence"/>
</dbReference>
<dbReference type="PANTHER" id="PTHR47284:SF3">
    <property type="entry name" value="FATTY-ACID-BINDING PROTEIN 2"/>
    <property type="match status" value="1"/>
</dbReference>
<dbReference type="SUPFAM" id="SSF54626">
    <property type="entry name" value="Chalcone isomerase"/>
    <property type="match status" value="1"/>
</dbReference>
<keyword evidence="3" id="KW-1185">Reference proteome</keyword>
<dbReference type="EMBL" id="CALTRL010002053">
    <property type="protein sequence ID" value="CAH7674585.1"/>
    <property type="molecule type" value="Genomic_DNA"/>
</dbReference>
<proteinExistence type="predicted"/>
<sequence length="380" mass="42743">MLAIRDLLTNPRIIKLNPKPTSRSIVGSINRSIPGPTRQKRPIGLWSCPSIKSTSPFPIKFSYNRRSINSSSEVKVDWINDLNLRWTIPISIILGSGVWYYLKSEIDNGRGSEKFDIFRRRVKVSNEEVPPVIDLDEAQRDPVLDPSTQIGFPSQLESDLIKTNEPLRLIGLGVRTVSFLSVKVYVAGFYADPRVLRALRVVPGWDIELTRDAFLPVKKESKSVETSHDKELSPIRGEALMRQLLSVPVNFAIRISPIRPTDFTHLRDGFCRSILARINSMVKEGIVSELEAERAFESVKTFRSFFPTGVSVPRGSSLTLIRSAGSSLIVEYEGKVLGELQDGIVSKELFLAYFSDSDPISPKFKESVIDGFCNLYRKKN</sequence>
<dbReference type="Gene3D" id="3.50.70.10">
    <property type="match status" value="1"/>
</dbReference>
<evidence type="ECO:0000259" key="1">
    <source>
        <dbReference type="Pfam" id="PF16035"/>
    </source>
</evidence>
<dbReference type="Pfam" id="PF16035">
    <property type="entry name" value="Chalcone_2"/>
    <property type="match status" value="1"/>
</dbReference>
<dbReference type="GO" id="GO:0016872">
    <property type="term" value="F:intramolecular lyase activity"/>
    <property type="evidence" value="ECO:0007669"/>
    <property type="project" value="InterPro"/>
</dbReference>
<dbReference type="InterPro" id="IPR016088">
    <property type="entry name" value="Chalcone_isomerase_3-sand"/>
</dbReference>
<comment type="caution">
    <text evidence="2">The sequence shown here is derived from an EMBL/GenBank/DDBJ whole genome shotgun (WGS) entry which is preliminary data.</text>
</comment>
<accession>A0AAV0AZC3</accession>
<reference evidence="2" key="1">
    <citation type="submission" date="2022-06" db="EMBL/GenBank/DDBJ databases">
        <authorList>
            <consortium name="SYNGENTA / RWTH Aachen University"/>
        </authorList>
    </citation>
    <scope>NUCLEOTIDE SEQUENCE</scope>
</reference>
<dbReference type="InterPro" id="IPR016087">
    <property type="entry name" value="Chalcone_isomerase"/>
</dbReference>
<protein>
    <submittedName>
        <fullName evidence="2">Chalcone-flavanone isomerase-domain-containing protein</fullName>
    </submittedName>
</protein>
<dbReference type="InterPro" id="IPR036298">
    <property type="entry name" value="Chalcone_isomerase_sf"/>
</dbReference>
<name>A0AAV0AZC3_PHAPC</name>
<dbReference type="PANTHER" id="PTHR47284">
    <property type="entry name" value="FATTY-ACID-BINDING PROTEIN 2"/>
    <property type="match status" value="1"/>
</dbReference>
<dbReference type="AlphaFoldDB" id="A0AAV0AZC3"/>
<gene>
    <name evidence="2" type="ORF">PPACK8108_LOCUS9486</name>
</gene>
<feature type="domain" description="Chalcone isomerase" evidence="1">
    <location>
        <begin position="166"/>
        <end position="369"/>
    </location>
</feature>
<evidence type="ECO:0000313" key="3">
    <source>
        <dbReference type="Proteomes" id="UP001153365"/>
    </source>
</evidence>
<evidence type="ECO:0000313" key="2">
    <source>
        <dbReference type="EMBL" id="CAH7674585.1"/>
    </source>
</evidence>